<keyword evidence="17" id="KW-1133">Transmembrane helix</keyword>
<dbReference type="Pfam" id="PF05730">
    <property type="entry name" value="CFEM"/>
    <property type="match status" value="1"/>
</dbReference>
<keyword evidence="7" id="KW-0336">GPI-anchor</keyword>
<keyword evidence="17" id="KW-0812">Transmembrane</keyword>
<name>A0ABR4MP98_9PEZI</name>
<evidence type="ECO:0000256" key="3">
    <source>
        <dbReference type="ARBA" id="ARBA00010031"/>
    </source>
</evidence>
<keyword evidence="9 18" id="KW-0732">Signal</keyword>
<keyword evidence="5" id="KW-0964">Secreted</keyword>
<evidence type="ECO:0000256" key="16">
    <source>
        <dbReference type="SAM" id="MobiDB-lite"/>
    </source>
</evidence>
<feature type="disulfide bond" evidence="15">
    <location>
        <begin position="52"/>
        <end position="85"/>
    </location>
</feature>
<evidence type="ECO:0000256" key="15">
    <source>
        <dbReference type="PROSITE-ProRule" id="PRU01356"/>
    </source>
</evidence>
<evidence type="ECO:0000259" key="19">
    <source>
        <dbReference type="PROSITE" id="PS52012"/>
    </source>
</evidence>
<comment type="subcellular location">
    <subcellularLocation>
        <location evidence="1">Cell membrane</location>
        <topology evidence="1">Lipid-anchor</topology>
        <topology evidence="1">GPI-anchor</topology>
    </subcellularLocation>
    <subcellularLocation>
        <location evidence="2">Secreted</location>
    </subcellularLocation>
</comment>
<evidence type="ECO:0000256" key="7">
    <source>
        <dbReference type="ARBA" id="ARBA00022622"/>
    </source>
</evidence>
<dbReference type="PANTHER" id="PTHR37928:SF1">
    <property type="entry name" value="CFEM DOMAIN PROTEIN (AFU_ORTHOLOGUE AFUA_6G14090)"/>
    <property type="match status" value="1"/>
</dbReference>
<evidence type="ECO:0000256" key="17">
    <source>
        <dbReference type="SAM" id="Phobius"/>
    </source>
</evidence>
<keyword evidence="21" id="KW-1185">Reference proteome</keyword>
<proteinExistence type="inferred from homology"/>
<evidence type="ECO:0000256" key="10">
    <source>
        <dbReference type="ARBA" id="ARBA00023004"/>
    </source>
</evidence>
<dbReference type="InterPro" id="IPR051735">
    <property type="entry name" value="CFEM_domain"/>
</dbReference>
<dbReference type="RefSeq" id="XP_070861265.1">
    <property type="nucleotide sequence ID" value="XM_071007070.1"/>
</dbReference>
<keyword evidence="10 15" id="KW-0408">Iron</keyword>
<evidence type="ECO:0000256" key="9">
    <source>
        <dbReference type="ARBA" id="ARBA00022729"/>
    </source>
</evidence>
<dbReference type="InterPro" id="IPR008427">
    <property type="entry name" value="Extracellular_membr_CFEM_dom"/>
</dbReference>
<evidence type="ECO:0000313" key="20">
    <source>
        <dbReference type="EMBL" id="KAL2890085.1"/>
    </source>
</evidence>
<dbReference type="Proteomes" id="UP001610728">
    <property type="component" value="Unassembled WGS sequence"/>
</dbReference>
<sequence>MKASTIFLAAIAGVVSAQTSTSLPSCATNCVSGFTSGSTIADCSQGDVACICGNNDFLSQIACCLVDACNEQDQASTLSYASNLCAGFGVTVPDAIACNTSGSGSNSTTSGVAGPTASRTSTAVGTGSATSTSTSTSTSSQIAGAAALSGSAGVAGVAGLLAAFALL</sequence>
<comment type="caution">
    <text evidence="20">The sequence shown here is derived from an EMBL/GenBank/DDBJ whole genome shotgun (WGS) entry which is preliminary data.</text>
</comment>
<evidence type="ECO:0000313" key="21">
    <source>
        <dbReference type="Proteomes" id="UP001610728"/>
    </source>
</evidence>
<comment type="caution">
    <text evidence="15">Lacks conserved residue(s) required for the propagation of feature annotation.</text>
</comment>
<keyword evidence="6 15" id="KW-0349">Heme</keyword>
<protein>
    <submittedName>
        <fullName evidence="20">CFEM domain protein</fullName>
    </submittedName>
</protein>
<feature type="signal peptide" evidence="18">
    <location>
        <begin position="1"/>
        <end position="17"/>
    </location>
</feature>
<organism evidence="20 21">
    <name type="scientific">Ceratocystis lukuohia</name>
    <dbReference type="NCBI Taxonomy" id="2019550"/>
    <lineage>
        <taxon>Eukaryota</taxon>
        <taxon>Fungi</taxon>
        <taxon>Dikarya</taxon>
        <taxon>Ascomycota</taxon>
        <taxon>Pezizomycotina</taxon>
        <taxon>Sordariomycetes</taxon>
        <taxon>Hypocreomycetidae</taxon>
        <taxon>Microascales</taxon>
        <taxon>Ceratocystidaceae</taxon>
        <taxon>Ceratocystis</taxon>
    </lineage>
</organism>
<gene>
    <name evidence="20" type="ORF">HOO65_020627</name>
</gene>
<keyword evidence="11 17" id="KW-0472">Membrane</keyword>
<dbReference type="PROSITE" id="PS52012">
    <property type="entry name" value="CFEM"/>
    <property type="match status" value="1"/>
</dbReference>
<dbReference type="GeneID" id="98116260"/>
<evidence type="ECO:0000256" key="13">
    <source>
        <dbReference type="ARBA" id="ARBA00023180"/>
    </source>
</evidence>
<evidence type="ECO:0000256" key="14">
    <source>
        <dbReference type="ARBA" id="ARBA00023288"/>
    </source>
</evidence>
<feature type="binding site" description="axial binding residue" evidence="15">
    <location>
        <position position="47"/>
    </location>
    <ligand>
        <name>heme</name>
        <dbReference type="ChEBI" id="CHEBI:30413"/>
    </ligand>
    <ligandPart>
        <name>Fe</name>
        <dbReference type="ChEBI" id="CHEBI:18248"/>
    </ligandPart>
</feature>
<evidence type="ECO:0000256" key="11">
    <source>
        <dbReference type="ARBA" id="ARBA00023136"/>
    </source>
</evidence>
<evidence type="ECO:0000256" key="12">
    <source>
        <dbReference type="ARBA" id="ARBA00023157"/>
    </source>
</evidence>
<keyword evidence="14" id="KW-0449">Lipoprotein</keyword>
<keyword evidence="13" id="KW-0325">Glycoprotein</keyword>
<feature type="transmembrane region" description="Helical" evidence="17">
    <location>
        <begin position="142"/>
        <end position="166"/>
    </location>
</feature>
<evidence type="ECO:0000256" key="6">
    <source>
        <dbReference type="ARBA" id="ARBA00022617"/>
    </source>
</evidence>
<comment type="similarity">
    <text evidence="3">Belongs to the RBT5 family.</text>
</comment>
<feature type="chain" id="PRO_5047365269" evidence="18">
    <location>
        <begin position="18"/>
        <end position="167"/>
    </location>
</feature>
<dbReference type="EMBL" id="JABSNW010000002">
    <property type="protein sequence ID" value="KAL2890085.1"/>
    <property type="molecule type" value="Genomic_DNA"/>
</dbReference>
<dbReference type="SMART" id="SM00747">
    <property type="entry name" value="CFEM"/>
    <property type="match status" value="1"/>
</dbReference>
<keyword evidence="8 15" id="KW-0479">Metal-binding</keyword>
<reference evidence="20 21" key="1">
    <citation type="submission" date="2020-05" db="EMBL/GenBank/DDBJ databases">
        <title>Ceratocystis lukuohia genome.</title>
        <authorList>
            <person name="Harrington T.C."/>
            <person name="Kim K."/>
            <person name="Mayers C.G."/>
        </authorList>
    </citation>
    <scope>NUCLEOTIDE SEQUENCE [LARGE SCALE GENOMIC DNA]</scope>
    <source>
        <strain evidence="20 21">C4212</strain>
    </source>
</reference>
<feature type="domain" description="CFEM" evidence="19">
    <location>
        <begin position="1"/>
        <end position="112"/>
    </location>
</feature>
<evidence type="ECO:0000256" key="8">
    <source>
        <dbReference type="ARBA" id="ARBA00022723"/>
    </source>
</evidence>
<evidence type="ECO:0000256" key="4">
    <source>
        <dbReference type="ARBA" id="ARBA00022475"/>
    </source>
</evidence>
<feature type="disulfide bond" evidence="15">
    <location>
        <begin position="43"/>
        <end position="50"/>
    </location>
</feature>
<feature type="region of interest" description="Disordered" evidence="16">
    <location>
        <begin position="102"/>
        <end position="137"/>
    </location>
</feature>
<evidence type="ECO:0000256" key="5">
    <source>
        <dbReference type="ARBA" id="ARBA00022525"/>
    </source>
</evidence>
<evidence type="ECO:0000256" key="1">
    <source>
        <dbReference type="ARBA" id="ARBA00004609"/>
    </source>
</evidence>
<evidence type="ECO:0000256" key="2">
    <source>
        <dbReference type="ARBA" id="ARBA00004613"/>
    </source>
</evidence>
<accession>A0ABR4MP98</accession>
<dbReference type="PANTHER" id="PTHR37928">
    <property type="entry name" value="CFEM DOMAIN PROTEIN (AFU_ORTHOLOGUE AFUA_6G14090)"/>
    <property type="match status" value="1"/>
</dbReference>
<keyword evidence="12 15" id="KW-1015">Disulfide bond</keyword>
<evidence type="ECO:0000256" key="18">
    <source>
        <dbReference type="SAM" id="SignalP"/>
    </source>
</evidence>
<keyword evidence="4" id="KW-1003">Cell membrane</keyword>